<accession>A0ABP4YXF2</accession>
<organism evidence="3 4">
    <name type="scientific">Agromyces salentinus</name>
    <dbReference type="NCBI Taxonomy" id="269421"/>
    <lineage>
        <taxon>Bacteria</taxon>
        <taxon>Bacillati</taxon>
        <taxon>Actinomycetota</taxon>
        <taxon>Actinomycetes</taxon>
        <taxon>Micrococcales</taxon>
        <taxon>Microbacteriaceae</taxon>
        <taxon>Agromyces</taxon>
    </lineage>
</organism>
<feature type="transmembrane region" description="Helical" evidence="1">
    <location>
        <begin position="229"/>
        <end position="249"/>
    </location>
</feature>
<gene>
    <name evidence="3" type="ORF">GCM10009750_10590</name>
</gene>
<protein>
    <recommendedName>
        <fullName evidence="2">CAAX prenyl protease 2/Lysostaphin resistance protein A-like domain-containing protein</fullName>
    </recommendedName>
</protein>
<dbReference type="InterPro" id="IPR003675">
    <property type="entry name" value="Rce1/LyrA-like_dom"/>
</dbReference>
<comment type="caution">
    <text evidence="3">The sequence shown here is derived from an EMBL/GenBank/DDBJ whole genome shotgun (WGS) entry which is preliminary data.</text>
</comment>
<evidence type="ECO:0000256" key="1">
    <source>
        <dbReference type="SAM" id="Phobius"/>
    </source>
</evidence>
<feature type="transmembrane region" description="Helical" evidence="1">
    <location>
        <begin position="202"/>
        <end position="223"/>
    </location>
</feature>
<feature type="domain" description="CAAX prenyl protease 2/Lysostaphin resistance protein A-like" evidence="2">
    <location>
        <begin position="120"/>
        <end position="216"/>
    </location>
</feature>
<sequence>MNRSERASRYGIGALIAVFAGWFILPILIGLGLPGPTDADRTADGEFYRTVRGVLLGEVMLVSISLLWCIAVITFLALWPRVLVDSKPTRRWVVIVPIITVIPCLLFTRYDAFLDIGPGFFAATVLMVLVIGASEELLFRGITVELLRNRVSEGWVAFISTMLFGLAHLMNSLAAGVLNLPQVLSAIVVGYLLYLTRRSLRLIIFPILLHAIMDLFEFSHIGTADGASFYNFLFNLALVIVVLACGRLISPRRPSTLNAPDSDQRLGA</sequence>
<dbReference type="Proteomes" id="UP001501746">
    <property type="component" value="Unassembled WGS sequence"/>
</dbReference>
<keyword evidence="1" id="KW-0472">Membrane</keyword>
<reference evidence="4" key="1">
    <citation type="journal article" date="2019" name="Int. J. Syst. Evol. Microbiol.">
        <title>The Global Catalogue of Microorganisms (GCM) 10K type strain sequencing project: providing services to taxonomists for standard genome sequencing and annotation.</title>
        <authorList>
            <consortium name="The Broad Institute Genomics Platform"/>
            <consortium name="The Broad Institute Genome Sequencing Center for Infectious Disease"/>
            <person name="Wu L."/>
            <person name="Ma J."/>
        </authorList>
    </citation>
    <scope>NUCLEOTIDE SEQUENCE [LARGE SCALE GENOMIC DNA]</scope>
    <source>
        <strain evidence="4">JCM 14323</strain>
    </source>
</reference>
<keyword evidence="4" id="KW-1185">Reference proteome</keyword>
<keyword evidence="1" id="KW-0812">Transmembrane</keyword>
<evidence type="ECO:0000313" key="4">
    <source>
        <dbReference type="Proteomes" id="UP001501746"/>
    </source>
</evidence>
<dbReference type="Pfam" id="PF02517">
    <property type="entry name" value="Rce1-like"/>
    <property type="match status" value="1"/>
</dbReference>
<feature type="transmembrane region" description="Helical" evidence="1">
    <location>
        <begin position="12"/>
        <end position="33"/>
    </location>
</feature>
<keyword evidence="1" id="KW-1133">Transmembrane helix</keyword>
<feature type="transmembrane region" description="Helical" evidence="1">
    <location>
        <begin position="151"/>
        <end position="170"/>
    </location>
</feature>
<evidence type="ECO:0000259" key="2">
    <source>
        <dbReference type="Pfam" id="PF02517"/>
    </source>
</evidence>
<proteinExistence type="predicted"/>
<feature type="transmembrane region" description="Helical" evidence="1">
    <location>
        <begin position="53"/>
        <end position="79"/>
    </location>
</feature>
<dbReference type="EMBL" id="BAAANK010000002">
    <property type="protein sequence ID" value="GAA1828858.1"/>
    <property type="molecule type" value="Genomic_DNA"/>
</dbReference>
<feature type="transmembrane region" description="Helical" evidence="1">
    <location>
        <begin position="176"/>
        <end position="195"/>
    </location>
</feature>
<evidence type="ECO:0000313" key="3">
    <source>
        <dbReference type="EMBL" id="GAA1828858.1"/>
    </source>
</evidence>
<name>A0ABP4YXF2_9MICO</name>
<feature type="transmembrane region" description="Helical" evidence="1">
    <location>
        <begin position="91"/>
        <end position="110"/>
    </location>
</feature>
<feature type="transmembrane region" description="Helical" evidence="1">
    <location>
        <begin position="116"/>
        <end position="139"/>
    </location>
</feature>